<dbReference type="Ensembl" id="ENSDCDT00010001828.1">
    <property type="protein sequence ID" value="ENSDCDP00010001757.1"/>
    <property type="gene ID" value="ENSDCDG00010000900.1"/>
</dbReference>
<organism evidence="2 3">
    <name type="scientific">Denticeps clupeoides</name>
    <name type="common">denticle herring</name>
    <dbReference type="NCBI Taxonomy" id="299321"/>
    <lineage>
        <taxon>Eukaryota</taxon>
        <taxon>Metazoa</taxon>
        <taxon>Chordata</taxon>
        <taxon>Craniata</taxon>
        <taxon>Vertebrata</taxon>
        <taxon>Euteleostomi</taxon>
        <taxon>Actinopterygii</taxon>
        <taxon>Neopterygii</taxon>
        <taxon>Teleostei</taxon>
        <taxon>Clupei</taxon>
        <taxon>Clupeiformes</taxon>
        <taxon>Denticipitoidei</taxon>
        <taxon>Denticipitidae</taxon>
        <taxon>Denticeps</taxon>
    </lineage>
</organism>
<sequence length="129" mass="14775">MTSKFVIQQQPVDLLQSRESDEWGSEICDCCEDKAECCFAFCCLPCFACKISREYGQCLCLPLLDLFWIIPPVTYGFRVSMRERYGIRDTMCRDCLLATCCRACSWCQMSKELKRRTIPIALIGAKPTA</sequence>
<reference evidence="2" key="3">
    <citation type="submission" date="2025-09" db="UniProtKB">
        <authorList>
            <consortium name="Ensembl"/>
        </authorList>
    </citation>
    <scope>IDENTIFICATION</scope>
</reference>
<dbReference type="Pfam" id="PF04749">
    <property type="entry name" value="PLAC8"/>
    <property type="match status" value="1"/>
</dbReference>
<reference evidence="2 3" key="1">
    <citation type="submission" date="2020-06" db="EMBL/GenBank/DDBJ databases">
        <authorList>
            <consortium name="Wellcome Sanger Institute Data Sharing"/>
        </authorList>
    </citation>
    <scope>NUCLEOTIDE SEQUENCE [LARGE SCALE GENOMIC DNA]</scope>
</reference>
<evidence type="ECO:0000313" key="2">
    <source>
        <dbReference type="Ensembl" id="ENSDCDP00010001757.1"/>
    </source>
</evidence>
<evidence type="ECO:0000313" key="3">
    <source>
        <dbReference type="Proteomes" id="UP000694580"/>
    </source>
</evidence>
<name>A0AAY3ZY66_9TELE</name>
<evidence type="ECO:0000256" key="1">
    <source>
        <dbReference type="ARBA" id="ARBA00009024"/>
    </source>
</evidence>
<accession>A0AAY3ZY66</accession>
<dbReference type="GeneTree" id="ENSGT00940000163701"/>
<keyword evidence="3" id="KW-1185">Reference proteome</keyword>
<proteinExistence type="inferred from homology"/>
<reference evidence="2" key="2">
    <citation type="submission" date="2025-08" db="UniProtKB">
        <authorList>
            <consortium name="Ensembl"/>
        </authorList>
    </citation>
    <scope>IDENTIFICATION</scope>
</reference>
<dbReference type="NCBIfam" id="TIGR01571">
    <property type="entry name" value="A_thal_Cys_rich"/>
    <property type="match status" value="1"/>
</dbReference>
<dbReference type="InterPro" id="IPR006461">
    <property type="entry name" value="PLAC_motif_containing"/>
</dbReference>
<dbReference type="Proteomes" id="UP000694580">
    <property type="component" value="Chromosome 6"/>
</dbReference>
<dbReference type="RefSeq" id="XP_028839788.1">
    <property type="nucleotide sequence ID" value="XM_028983955.1"/>
</dbReference>
<dbReference type="GeneID" id="114792636"/>
<dbReference type="AlphaFoldDB" id="A0AAY3ZY66"/>
<comment type="similarity">
    <text evidence="1">Belongs to the cornifelin family.</text>
</comment>
<dbReference type="PANTHER" id="PTHR15907">
    <property type="entry name" value="DUF614 FAMILY PROTEIN-RELATED"/>
    <property type="match status" value="1"/>
</dbReference>
<protein>
    <submittedName>
        <fullName evidence="2">Uncharacterized protein</fullName>
    </submittedName>
</protein>
<gene>
    <name evidence="2" type="primary">LOC114792636</name>
</gene>